<reference evidence="1 2" key="1">
    <citation type="submission" date="2023-08" db="EMBL/GenBank/DDBJ databases">
        <title>A Necator americanus chromosomal reference genome.</title>
        <authorList>
            <person name="Ilik V."/>
            <person name="Petrzelkova K.J."/>
            <person name="Pardy F."/>
            <person name="Fuh T."/>
            <person name="Niatou-Singa F.S."/>
            <person name="Gouil Q."/>
            <person name="Baker L."/>
            <person name="Ritchie M.E."/>
            <person name="Jex A.R."/>
            <person name="Gazzola D."/>
            <person name="Li H."/>
            <person name="Toshio Fujiwara R."/>
            <person name="Zhan B."/>
            <person name="Aroian R.V."/>
            <person name="Pafco B."/>
            <person name="Schwarz E.M."/>
        </authorList>
    </citation>
    <scope>NUCLEOTIDE SEQUENCE [LARGE SCALE GENOMIC DNA]</scope>
    <source>
        <strain evidence="1 2">Aroian</strain>
        <tissue evidence="1">Whole animal</tissue>
    </source>
</reference>
<sequence>MPTFGLLDEDYKSDENAYIGHKDLFLKRFAFPTIKPLDKVVSTAVHSTLSRLLREKHSPLGRKELGGSEIHSTATYNISNSFSPLKTPEIKCKEEGCSAETIADYYIQKAKDRFDKKPVEKTVLLPPTGLLRKCSNAATNDRNQIENNGKRIYGDAVFSGNADSSCERYLSAPSSATYSSPSKSLENCYVAEMRLAEACEKAKKHMEEDKDQKPLRVLTKRTIIEKVTVESKKTASESGIIAVAQFFSSLFTGAEVLGYGEKPLQLPAGDPVRYAYMVAIESYMSLVERDPPLVHVISLILIRICEGVSDFESVLLGKIMRSSQLLTLNEEKCTAFTKQVAATEDMRFSLIPETSAIKLFINLHVVGLSSEGVAHFTEKGLWNVISFLISGELRTFATSAILLELIEIGNAHLMRLYPQRWRDAFNKIASTLIPRLQDDINKNDIRRNAGEDVIVSNLRHAVLGYSAAAVSAK</sequence>
<comment type="caution">
    <text evidence="1">The sequence shown here is derived from an EMBL/GenBank/DDBJ whole genome shotgun (WGS) entry which is preliminary data.</text>
</comment>
<dbReference type="EMBL" id="JAVFWL010000004">
    <property type="protein sequence ID" value="KAK6747195.1"/>
    <property type="molecule type" value="Genomic_DNA"/>
</dbReference>
<proteinExistence type="predicted"/>
<evidence type="ECO:0008006" key="3">
    <source>
        <dbReference type="Google" id="ProtNLM"/>
    </source>
</evidence>
<gene>
    <name evidence="1" type="primary">Necator_chrIV.g13714</name>
    <name evidence="1" type="ORF">RB195_000422</name>
</gene>
<name>A0ABR1DBD2_NECAM</name>
<accession>A0ABR1DBD2</accession>
<keyword evidence="2" id="KW-1185">Reference proteome</keyword>
<evidence type="ECO:0000313" key="1">
    <source>
        <dbReference type="EMBL" id="KAK6747195.1"/>
    </source>
</evidence>
<evidence type="ECO:0000313" key="2">
    <source>
        <dbReference type="Proteomes" id="UP001303046"/>
    </source>
</evidence>
<organism evidence="1 2">
    <name type="scientific">Necator americanus</name>
    <name type="common">Human hookworm</name>
    <dbReference type="NCBI Taxonomy" id="51031"/>
    <lineage>
        <taxon>Eukaryota</taxon>
        <taxon>Metazoa</taxon>
        <taxon>Ecdysozoa</taxon>
        <taxon>Nematoda</taxon>
        <taxon>Chromadorea</taxon>
        <taxon>Rhabditida</taxon>
        <taxon>Rhabditina</taxon>
        <taxon>Rhabditomorpha</taxon>
        <taxon>Strongyloidea</taxon>
        <taxon>Ancylostomatidae</taxon>
        <taxon>Bunostominae</taxon>
        <taxon>Necator</taxon>
    </lineage>
</organism>
<dbReference type="Proteomes" id="UP001303046">
    <property type="component" value="Unassembled WGS sequence"/>
</dbReference>
<protein>
    <recommendedName>
        <fullName evidence="3">Nucleoporin GLE1</fullName>
    </recommendedName>
</protein>